<evidence type="ECO:0000313" key="2">
    <source>
        <dbReference type="Proteomes" id="UP001221898"/>
    </source>
</evidence>
<name>A0AAD7SYG7_9TELE</name>
<protein>
    <submittedName>
        <fullName evidence="1">Uncharacterized protein</fullName>
    </submittedName>
</protein>
<gene>
    <name evidence="1" type="ORF">AAFF_G00180960</name>
</gene>
<sequence length="154" mass="16388">MLLFVLYSSSGGLVILTHSASRRWFPESLRCTTPSQQNHRGGNGGVEPSLQCANVSCVFGSKGNRFSLVYDVSPSPVRACIEENLDLLLQPLLNWGRGGSKVGQQCEPGSDLGVGLCSPRHLAQAEPSSGGVAAHVQLSAVLIQHLSRGWPSLH</sequence>
<comment type="caution">
    <text evidence="1">The sequence shown here is derived from an EMBL/GenBank/DDBJ whole genome shotgun (WGS) entry which is preliminary data.</text>
</comment>
<dbReference type="AlphaFoldDB" id="A0AAD7SYG7"/>
<proteinExistence type="predicted"/>
<reference evidence="1" key="1">
    <citation type="journal article" date="2023" name="Science">
        <title>Genome structures resolve the early diversification of teleost fishes.</title>
        <authorList>
            <person name="Parey E."/>
            <person name="Louis A."/>
            <person name="Montfort J."/>
            <person name="Bouchez O."/>
            <person name="Roques C."/>
            <person name="Iampietro C."/>
            <person name="Lluch J."/>
            <person name="Castinel A."/>
            <person name="Donnadieu C."/>
            <person name="Desvignes T."/>
            <person name="Floi Bucao C."/>
            <person name="Jouanno E."/>
            <person name="Wen M."/>
            <person name="Mejri S."/>
            <person name="Dirks R."/>
            <person name="Jansen H."/>
            <person name="Henkel C."/>
            <person name="Chen W.J."/>
            <person name="Zahm M."/>
            <person name="Cabau C."/>
            <person name="Klopp C."/>
            <person name="Thompson A.W."/>
            <person name="Robinson-Rechavi M."/>
            <person name="Braasch I."/>
            <person name="Lecointre G."/>
            <person name="Bobe J."/>
            <person name="Postlethwait J.H."/>
            <person name="Berthelot C."/>
            <person name="Roest Crollius H."/>
            <person name="Guiguen Y."/>
        </authorList>
    </citation>
    <scope>NUCLEOTIDE SEQUENCE</scope>
    <source>
        <strain evidence="1">NC1722</strain>
    </source>
</reference>
<dbReference type="Proteomes" id="UP001221898">
    <property type="component" value="Unassembled WGS sequence"/>
</dbReference>
<accession>A0AAD7SYG7</accession>
<evidence type="ECO:0000313" key="1">
    <source>
        <dbReference type="EMBL" id="KAJ8411061.1"/>
    </source>
</evidence>
<organism evidence="1 2">
    <name type="scientific">Aldrovandia affinis</name>
    <dbReference type="NCBI Taxonomy" id="143900"/>
    <lineage>
        <taxon>Eukaryota</taxon>
        <taxon>Metazoa</taxon>
        <taxon>Chordata</taxon>
        <taxon>Craniata</taxon>
        <taxon>Vertebrata</taxon>
        <taxon>Euteleostomi</taxon>
        <taxon>Actinopterygii</taxon>
        <taxon>Neopterygii</taxon>
        <taxon>Teleostei</taxon>
        <taxon>Notacanthiformes</taxon>
        <taxon>Halosauridae</taxon>
        <taxon>Aldrovandia</taxon>
    </lineage>
</organism>
<dbReference type="EMBL" id="JAINUG010000024">
    <property type="protein sequence ID" value="KAJ8411061.1"/>
    <property type="molecule type" value="Genomic_DNA"/>
</dbReference>
<keyword evidence="2" id="KW-1185">Reference proteome</keyword>